<gene>
    <name evidence="3" type="ORF">BJ508DRAFT_315715</name>
</gene>
<evidence type="ECO:0000256" key="1">
    <source>
        <dbReference type="SAM" id="MobiDB-lite"/>
    </source>
</evidence>
<sequence>MKPTASSISLTDLPYDPIAAAIDHKFEEIRFTGQQAFAAHDGALASQLADQEYHSKVTHALQQKMDATERENARLLHGVQTLLSQVADLRAQTTTISGATTTTINCGSKEAWEGSNRALALVTVDITVPRAYKMQIQVLPLQTFEGASDVDTVYLFLKQLDKRIRLLHTFNDIQKIEFAISYTSGTANRWATDEWYMSCRTISWLQFVADFKKRRVSANAPVMYLRKIKDPTILSTINHVSLTTGGINLETLLKYTATLIVRKLAGQPVKPSPSTATQPSTKEGNRSTLPSYRASKKGNKVSVNAIDSTISDSESTTEAVQAIADTKPQKPRSPQYPVRRCFFCDDPTHIQVDCEAKKELMSRLKAGKV</sequence>
<accession>A0A3N4HDL0</accession>
<feature type="compositionally biased region" description="Polar residues" evidence="1">
    <location>
        <begin position="272"/>
        <end position="290"/>
    </location>
</feature>
<dbReference type="AlphaFoldDB" id="A0A3N4HDL0"/>
<proteinExistence type="predicted"/>
<protein>
    <recommendedName>
        <fullName evidence="2">Ty3 transposon capsid-like protein domain-containing protein</fullName>
    </recommendedName>
</protein>
<keyword evidence="4" id="KW-1185">Reference proteome</keyword>
<dbReference type="EMBL" id="ML119942">
    <property type="protein sequence ID" value="RPA71336.1"/>
    <property type="molecule type" value="Genomic_DNA"/>
</dbReference>
<dbReference type="Pfam" id="PF19259">
    <property type="entry name" value="Ty3_capsid"/>
    <property type="match status" value="1"/>
</dbReference>
<evidence type="ECO:0000313" key="4">
    <source>
        <dbReference type="Proteomes" id="UP000275078"/>
    </source>
</evidence>
<dbReference type="InterPro" id="IPR045358">
    <property type="entry name" value="Ty3_capsid"/>
</dbReference>
<reference evidence="3 4" key="1">
    <citation type="journal article" date="2018" name="Nat. Ecol. Evol.">
        <title>Pezizomycetes genomes reveal the molecular basis of ectomycorrhizal truffle lifestyle.</title>
        <authorList>
            <person name="Murat C."/>
            <person name="Payen T."/>
            <person name="Noel B."/>
            <person name="Kuo A."/>
            <person name="Morin E."/>
            <person name="Chen J."/>
            <person name="Kohler A."/>
            <person name="Krizsan K."/>
            <person name="Balestrini R."/>
            <person name="Da Silva C."/>
            <person name="Montanini B."/>
            <person name="Hainaut M."/>
            <person name="Levati E."/>
            <person name="Barry K.W."/>
            <person name="Belfiori B."/>
            <person name="Cichocki N."/>
            <person name="Clum A."/>
            <person name="Dockter R.B."/>
            <person name="Fauchery L."/>
            <person name="Guy J."/>
            <person name="Iotti M."/>
            <person name="Le Tacon F."/>
            <person name="Lindquist E.A."/>
            <person name="Lipzen A."/>
            <person name="Malagnac F."/>
            <person name="Mello A."/>
            <person name="Molinier V."/>
            <person name="Miyauchi S."/>
            <person name="Poulain J."/>
            <person name="Riccioni C."/>
            <person name="Rubini A."/>
            <person name="Sitrit Y."/>
            <person name="Splivallo R."/>
            <person name="Traeger S."/>
            <person name="Wang M."/>
            <person name="Zifcakova L."/>
            <person name="Wipf D."/>
            <person name="Zambonelli A."/>
            <person name="Paolocci F."/>
            <person name="Nowrousian M."/>
            <person name="Ottonello S."/>
            <person name="Baldrian P."/>
            <person name="Spatafora J.W."/>
            <person name="Henrissat B."/>
            <person name="Nagy L.G."/>
            <person name="Aury J.M."/>
            <person name="Wincker P."/>
            <person name="Grigoriev I.V."/>
            <person name="Bonfante P."/>
            <person name="Martin F.M."/>
        </authorList>
    </citation>
    <scope>NUCLEOTIDE SEQUENCE [LARGE SCALE GENOMIC DNA]</scope>
    <source>
        <strain evidence="3 4">RN42</strain>
    </source>
</reference>
<name>A0A3N4HDL0_ASCIM</name>
<dbReference type="Proteomes" id="UP000275078">
    <property type="component" value="Unassembled WGS sequence"/>
</dbReference>
<organism evidence="3 4">
    <name type="scientific">Ascobolus immersus RN42</name>
    <dbReference type="NCBI Taxonomy" id="1160509"/>
    <lineage>
        <taxon>Eukaryota</taxon>
        <taxon>Fungi</taxon>
        <taxon>Dikarya</taxon>
        <taxon>Ascomycota</taxon>
        <taxon>Pezizomycotina</taxon>
        <taxon>Pezizomycetes</taxon>
        <taxon>Pezizales</taxon>
        <taxon>Ascobolaceae</taxon>
        <taxon>Ascobolus</taxon>
    </lineage>
</organism>
<evidence type="ECO:0000259" key="2">
    <source>
        <dbReference type="Pfam" id="PF19259"/>
    </source>
</evidence>
<feature type="domain" description="Ty3 transposon capsid-like protein" evidence="2">
    <location>
        <begin position="133"/>
        <end position="221"/>
    </location>
</feature>
<feature type="region of interest" description="Disordered" evidence="1">
    <location>
        <begin position="267"/>
        <end position="294"/>
    </location>
</feature>
<evidence type="ECO:0000313" key="3">
    <source>
        <dbReference type="EMBL" id="RPA71336.1"/>
    </source>
</evidence>